<sequence length="174" mass="20050">MLSLKLLCAVHVSGKTRVQELDEILDEIQDFAAAGKDGTIQGTFFVHSVFVQKYLGWKPFQNGDSDFYLNKEGQVCGLLRGDKYGKTFGKETMYFNGKKHGLEIIRRCGSFYGRTETHWRNGKKHGKSTEYGYANNILRDETYKDDLLDGEFRVFHEYTGDLLLRLRYKDGKPI</sequence>
<name>A0AA96EN71_9VIRU</name>
<proteinExistence type="predicted"/>
<dbReference type="Gene3D" id="2.20.110.10">
    <property type="entry name" value="Histone H3 K4-specific methyltransferase SET7/9 N-terminal domain"/>
    <property type="match status" value="1"/>
</dbReference>
<dbReference type="SUPFAM" id="SSF82185">
    <property type="entry name" value="Histone H3 K4-specific methyltransferase SET7/9 N-terminal domain"/>
    <property type="match status" value="1"/>
</dbReference>
<dbReference type="EMBL" id="OR343189">
    <property type="protein sequence ID" value="WNL50153.1"/>
    <property type="molecule type" value="Genomic_DNA"/>
</dbReference>
<protein>
    <submittedName>
        <fullName evidence="1">MORN repeat containing protein</fullName>
    </submittedName>
</protein>
<accession>A0AA96EN71</accession>
<gene>
    <name evidence="1" type="ORF">MarDSR_114</name>
</gene>
<evidence type="ECO:0000313" key="1">
    <source>
        <dbReference type="EMBL" id="WNL50153.1"/>
    </source>
</evidence>
<reference evidence="1" key="1">
    <citation type="submission" date="2023-07" db="EMBL/GenBank/DDBJ databases">
        <authorList>
            <person name="Xia Y."/>
        </authorList>
    </citation>
    <scope>NUCLEOTIDE SEQUENCE</scope>
    <source>
        <strain evidence="1">E</strain>
    </source>
</reference>
<organism evidence="1">
    <name type="scientific">Marseillevirus sp</name>
    <dbReference type="NCBI Taxonomy" id="2809551"/>
    <lineage>
        <taxon>Viruses</taxon>
        <taxon>Varidnaviria</taxon>
        <taxon>Bamfordvirae</taxon>
        <taxon>Nucleocytoviricota</taxon>
        <taxon>Megaviricetes</taxon>
        <taxon>Pimascovirales</taxon>
        <taxon>Pimascovirales incertae sedis</taxon>
        <taxon>Marseilleviridae</taxon>
        <taxon>Marseillevirus</taxon>
    </lineage>
</organism>